<dbReference type="PANTHER" id="PTHR10408">
    <property type="entry name" value="STEROL O-ACYLTRANSFERASE"/>
    <property type="match status" value="1"/>
</dbReference>
<keyword evidence="9" id="KW-0175">Coiled coil</keyword>
<evidence type="ECO:0000313" key="11">
    <source>
        <dbReference type="EnsemblMetazoa" id="LLOJ002815-PA"/>
    </source>
</evidence>
<dbReference type="EMBL" id="AJWK01009053">
    <property type="status" value="NOT_ANNOTATED_CDS"/>
    <property type="molecule type" value="Genomic_DNA"/>
</dbReference>
<evidence type="ECO:0000256" key="3">
    <source>
        <dbReference type="ARBA" id="ARBA00022679"/>
    </source>
</evidence>
<feature type="transmembrane region" description="Helical" evidence="10">
    <location>
        <begin position="918"/>
        <end position="936"/>
    </location>
</feature>
<feature type="transmembrane region" description="Helical" evidence="10">
    <location>
        <begin position="1176"/>
        <end position="1195"/>
    </location>
</feature>
<feature type="transmembrane region" description="Helical" evidence="10">
    <location>
        <begin position="1074"/>
        <end position="1093"/>
    </location>
</feature>
<feature type="transmembrane region" description="Helical" evidence="10">
    <location>
        <begin position="968"/>
        <end position="988"/>
    </location>
</feature>
<comment type="subcellular location">
    <subcellularLocation>
        <location evidence="1">Endoplasmic reticulum membrane</location>
        <topology evidence="1">Multi-pass membrane protein</topology>
    </subcellularLocation>
</comment>
<keyword evidence="5" id="KW-0256">Endoplasmic reticulum</keyword>
<feature type="transmembrane region" description="Helical" evidence="10">
    <location>
        <begin position="208"/>
        <end position="234"/>
    </location>
</feature>
<organism evidence="11 12">
    <name type="scientific">Lutzomyia longipalpis</name>
    <name type="common">Sand fly</name>
    <dbReference type="NCBI Taxonomy" id="7200"/>
    <lineage>
        <taxon>Eukaryota</taxon>
        <taxon>Metazoa</taxon>
        <taxon>Ecdysozoa</taxon>
        <taxon>Arthropoda</taxon>
        <taxon>Hexapoda</taxon>
        <taxon>Insecta</taxon>
        <taxon>Pterygota</taxon>
        <taxon>Neoptera</taxon>
        <taxon>Endopterygota</taxon>
        <taxon>Diptera</taxon>
        <taxon>Nematocera</taxon>
        <taxon>Psychodoidea</taxon>
        <taxon>Psychodidae</taxon>
        <taxon>Lutzomyia</taxon>
        <taxon>Lutzomyia</taxon>
    </lineage>
</organism>
<dbReference type="GO" id="GO:0008203">
    <property type="term" value="P:cholesterol metabolic process"/>
    <property type="evidence" value="ECO:0007669"/>
    <property type="project" value="TreeGrafter"/>
</dbReference>
<dbReference type="GO" id="GO:0008374">
    <property type="term" value="F:O-acyltransferase activity"/>
    <property type="evidence" value="ECO:0007669"/>
    <property type="project" value="InterPro"/>
</dbReference>
<dbReference type="Pfam" id="PF03062">
    <property type="entry name" value="MBOAT"/>
    <property type="match status" value="3"/>
</dbReference>
<feature type="transmembrane region" description="Helical" evidence="10">
    <location>
        <begin position="1032"/>
        <end position="1054"/>
    </location>
</feature>
<dbReference type="EMBL" id="AJWK01009054">
    <property type="status" value="NOT_ANNOTATED_CDS"/>
    <property type="molecule type" value="Genomic_DNA"/>
</dbReference>
<evidence type="ECO:0000256" key="1">
    <source>
        <dbReference type="ARBA" id="ARBA00004477"/>
    </source>
</evidence>
<evidence type="ECO:0008006" key="13">
    <source>
        <dbReference type="Google" id="ProtNLM"/>
    </source>
</evidence>
<feature type="transmembrane region" description="Helical" evidence="10">
    <location>
        <begin position="1008"/>
        <end position="1025"/>
    </location>
</feature>
<comment type="similarity">
    <text evidence="2">Belongs to the membrane-bound acyltransferase family. Sterol o-acyltransferase subfamily.</text>
</comment>
<feature type="transmembrane region" description="Helical" evidence="10">
    <location>
        <begin position="942"/>
        <end position="961"/>
    </location>
</feature>
<keyword evidence="3" id="KW-0808">Transferase</keyword>
<keyword evidence="8" id="KW-0012">Acyltransferase</keyword>
<protein>
    <recommendedName>
        <fullName evidence="13">O-acyltransferase</fullName>
    </recommendedName>
</protein>
<feature type="coiled-coil region" evidence="9">
    <location>
        <begin position="539"/>
        <end position="585"/>
    </location>
</feature>
<feature type="transmembrane region" description="Helical" evidence="10">
    <location>
        <begin position="670"/>
        <end position="689"/>
    </location>
</feature>
<sequence length="1414" mass="165845">MAPNPNEKSEILAENHELPKSEKYYKDSIDDVIRELALMRVQERTQVLQDKTIRDINSRLDVMVKQLISEIKTFDLNNTELRDFFKEEKLMTNRGESENTDVLPAKTFMARNSLLTDLMKVNHIKMIYNLFVVMMIITFLNTVVGDLVTEGRINLGLSPIKVGFGKFHLALIAWCGMQMVISLLYYLFNFWAFGHQNLRKTPEQQKIWDYASLIGFIGYLIIFVIGSIRAVLYFDLPQASSFAILMEMCRFVMKLMPLYDQMHRKFSLERAVLYFDLPQASSFAILMEMCRFVMKAHAFVRSNAPKVLTGKVKSDDDLKTAALVLPSFKTFQYFLFCPTLVYRDSYPRTKQIRWKVAFFHFLDVFGIILYLSFIFERFFLPNFKKFGESEVELSTLVLPIFCTILPSTVIFILCFYCVLHAWLNGIAELLRFADRMFYQDWWNSTSYSMYYRKWNVVVHDWLYTYIYKEIHDNIFIGNRRIATDISFNMNGFHKEGANPPMMATSSTNENNNIPVENHELPQNRRFKDSTDDVIRELALKRVQERVEILQDEISRDVNRRLGVMVEQLISEMKRFDLNNTELRNLFKDEKLMTNRKETEKTNALPEKEFMARNSLLTDLLEVKHIKTIYNLFVVMMIIMFLNTVVGDLIADGRINLGLSPINVGFGKFHLALLVWCGMQTVISSLYYLFNFWAFGHQNLRKTPEQQKIWDYASLIGFIGYLTIFVIGSIRAVLYFDLPQASSLAALLEMCRFVMKAHAFVRSNAPKVLTGKVKSDDDHRTAAPVLPSFKTFQYFLFCPTLVYRDSYPRTKQIRWKVAFFHFLDVFGVILYLSFIFERFLLPNFNNTVIFILGFYCLLHAWLNGTSELLRFADRMFYQDWWNSTSYSMYYRKWNVVVHDWLYTYIYKDIYENIFRGNRAIATMSVFVISAIFHEIVLIFAFRFFYPVLFISFAGFGTIFMTLGRTYPKAFGNILMWLSLSIGNGINYSLYTMESYARRNCEFEDTMWNFFVPVSINLGLSPINVGFGKFHLALLVWCGMQTVISSLYYLFNFWAFGHHNLRKTPEQQKIWDYASLIGFIGYLTIFVIGSIRAVLYFDLPQASSLAALLEMCRFVMKAHAFVRSNAPKVLTGKVKSDDDHRTAAPVLPSFKTFQYFLFCPTLVYRDSYPRTKQIRWKVAFFHFLDVFGVILYLSFIFERFLLPNFNKFGESEVELSTLVLSIFGSMMPSTVIFILGFYCLLHAWLNGTSELLRFADRMFYQDWWNSTSYSMYYRKWNVVVHDWLYTYIYKDIYENIFRGNRAIATMSVFVISAIFHEIVLISAFRFFYPVLFISFAGFGTIFMTLGRTYPKAFGNILMWLSLSIGNGINYSLYTMESYARRNCEFEDTMWNFFVPVSWSCNGVKLNPNWSIQNPFS</sequence>
<feature type="transmembrane region" description="Helical" evidence="10">
    <location>
        <begin position="1324"/>
        <end position="1343"/>
    </location>
</feature>
<evidence type="ECO:0000256" key="2">
    <source>
        <dbReference type="ARBA" id="ARBA00009010"/>
    </source>
</evidence>
<evidence type="ECO:0000256" key="5">
    <source>
        <dbReference type="ARBA" id="ARBA00022824"/>
    </source>
</evidence>
<feature type="transmembrane region" description="Helical" evidence="10">
    <location>
        <begin position="395"/>
        <end position="423"/>
    </location>
</feature>
<dbReference type="Proteomes" id="UP000092461">
    <property type="component" value="Unassembled WGS sequence"/>
</dbReference>
<dbReference type="GO" id="GO:0005789">
    <property type="term" value="C:endoplasmic reticulum membrane"/>
    <property type="evidence" value="ECO:0007669"/>
    <property type="project" value="UniProtKB-SubCell"/>
</dbReference>
<accession>A0A1B0CEP5</accession>
<reference evidence="11" key="1">
    <citation type="submission" date="2020-05" db="UniProtKB">
        <authorList>
            <consortium name="EnsemblMetazoa"/>
        </authorList>
    </citation>
    <scope>IDENTIFICATION</scope>
    <source>
        <strain evidence="11">Jacobina</strain>
    </source>
</reference>
<keyword evidence="4 10" id="KW-0812">Transmembrane</keyword>
<keyword evidence="6 10" id="KW-1133">Transmembrane helix</keyword>
<evidence type="ECO:0000256" key="7">
    <source>
        <dbReference type="ARBA" id="ARBA00023136"/>
    </source>
</evidence>
<dbReference type="EMBL" id="AJWK01009055">
    <property type="status" value="NOT_ANNOTATED_CDS"/>
    <property type="molecule type" value="Genomic_DNA"/>
</dbReference>
<feature type="transmembrane region" description="Helical" evidence="10">
    <location>
        <begin position="127"/>
        <end position="147"/>
    </location>
</feature>
<evidence type="ECO:0000256" key="8">
    <source>
        <dbReference type="ARBA" id="ARBA00023315"/>
    </source>
</evidence>
<feature type="transmembrane region" description="Helical" evidence="10">
    <location>
        <begin position="784"/>
        <end position="802"/>
    </location>
</feature>
<feature type="transmembrane region" description="Helical" evidence="10">
    <location>
        <begin position="628"/>
        <end position="650"/>
    </location>
</feature>
<feature type="transmembrane region" description="Helical" evidence="10">
    <location>
        <begin position="814"/>
        <end position="835"/>
    </location>
</feature>
<keyword evidence="12" id="KW-1185">Reference proteome</keyword>
<evidence type="ECO:0000256" key="6">
    <source>
        <dbReference type="ARBA" id="ARBA00022989"/>
    </source>
</evidence>
<dbReference type="InterPro" id="IPR004299">
    <property type="entry name" value="MBOAT_fam"/>
</dbReference>
<feature type="transmembrane region" description="Helical" evidence="10">
    <location>
        <begin position="847"/>
        <end position="868"/>
    </location>
</feature>
<dbReference type="VEuPathDB" id="VectorBase:LLOJ002815"/>
<evidence type="ECO:0000256" key="10">
    <source>
        <dbReference type="SAM" id="Phobius"/>
    </source>
</evidence>
<dbReference type="EnsemblMetazoa" id="LLOJ002815-RA">
    <property type="protein sequence ID" value="LLOJ002815-PA"/>
    <property type="gene ID" value="LLOJ002815"/>
</dbReference>
<feature type="transmembrane region" description="Helical" evidence="10">
    <location>
        <begin position="709"/>
        <end position="733"/>
    </location>
</feature>
<feature type="transmembrane region" description="Helical" evidence="10">
    <location>
        <begin position="1350"/>
        <end position="1371"/>
    </location>
</feature>
<proteinExistence type="inferred from homology"/>
<evidence type="ECO:0000256" key="9">
    <source>
        <dbReference type="SAM" id="Coils"/>
    </source>
</evidence>
<feature type="transmembrane region" description="Helical" evidence="10">
    <location>
        <begin position="354"/>
        <end position="375"/>
    </location>
</feature>
<feature type="transmembrane region" description="Helical" evidence="10">
    <location>
        <begin position="1215"/>
        <end position="1239"/>
    </location>
</feature>
<feature type="transmembrane region" description="Helical" evidence="10">
    <location>
        <begin position="167"/>
        <end position="188"/>
    </location>
</feature>
<dbReference type="InterPro" id="IPR014371">
    <property type="entry name" value="Oat_ACAT_DAG_ARE"/>
</dbReference>
<dbReference type="VEuPathDB" id="VectorBase:LLONM1_002373"/>
<dbReference type="PANTHER" id="PTHR10408:SF8">
    <property type="entry name" value="O-ACYLTRANSFERASE"/>
    <property type="match status" value="1"/>
</dbReference>
<keyword evidence="7 10" id="KW-0472">Membrane</keyword>
<evidence type="ECO:0000313" key="12">
    <source>
        <dbReference type="Proteomes" id="UP000092461"/>
    </source>
</evidence>
<evidence type="ECO:0000256" key="4">
    <source>
        <dbReference type="ARBA" id="ARBA00022692"/>
    </source>
</evidence>
<feature type="transmembrane region" description="Helical" evidence="10">
    <location>
        <begin position="320"/>
        <end position="342"/>
    </location>
</feature>
<name>A0A1B0CEP5_LUTLO</name>